<comment type="caution">
    <text evidence="2">The sequence shown here is derived from an EMBL/GenBank/DDBJ whole genome shotgun (WGS) entry which is preliminary data.</text>
</comment>
<proteinExistence type="predicted"/>
<name>A0ABY1VEX9_9BURK</name>
<reference evidence="2 3" key="1">
    <citation type="submission" date="2018-01" db="EMBL/GenBank/DDBJ databases">
        <authorList>
            <person name="Clerissi C."/>
        </authorList>
    </citation>
    <scope>NUCLEOTIDE SEQUENCE [LARGE SCALE GENOMIC DNA]</scope>
    <source>
        <strain evidence="2">Cupriavidus taiwanensis STM 6082</strain>
    </source>
</reference>
<sequence>MPAQFVIEFAASVRPSSDAGGGTDVLDGDAVKATLARHIASGASLRIGGATCTAVARRGKAGCPSSADNGRPSRVPDATALASQNHGLLGQPLDPALRDPELLPGRTRAAASGSAERAMMKLVV</sequence>
<keyword evidence="3" id="KW-1185">Reference proteome</keyword>
<accession>A0ABY1VEX9</accession>
<evidence type="ECO:0000256" key="1">
    <source>
        <dbReference type="SAM" id="MobiDB-lite"/>
    </source>
</evidence>
<feature type="region of interest" description="Disordered" evidence="1">
    <location>
        <begin position="60"/>
        <end position="101"/>
    </location>
</feature>
<dbReference type="Proteomes" id="UP000256710">
    <property type="component" value="Unassembled WGS sequence"/>
</dbReference>
<dbReference type="EMBL" id="OFTC01000087">
    <property type="protein sequence ID" value="SOZ40902.1"/>
    <property type="molecule type" value="Genomic_DNA"/>
</dbReference>
<protein>
    <submittedName>
        <fullName evidence="2">Uncharacterized protein</fullName>
    </submittedName>
</protein>
<evidence type="ECO:0000313" key="3">
    <source>
        <dbReference type="Proteomes" id="UP000256710"/>
    </source>
</evidence>
<gene>
    <name evidence="2" type="ORF">CBM2605_U10023</name>
</gene>
<evidence type="ECO:0000313" key="2">
    <source>
        <dbReference type="EMBL" id="SOZ40902.1"/>
    </source>
</evidence>
<organism evidence="2 3">
    <name type="scientific">Cupriavidus neocaledonicus</name>
    <dbReference type="NCBI Taxonomy" id="1040979"/>
    <lineage>
        <taxon>Bacteria</taxon>
        <taxon>Pseudomonadati</taxon>
        <taxon>Pseudomonadota</taxon>
        <taxon>Betaproteobacteria</taxon>
        <taxon>Burkholderiales</taxon>
        <taxon>Burkholderiaceae</taxon>
        <taxon>Cupriavidus</taxon>
    </lineage>
</organism>